<feature type="domain" description="AstE/AspA barrel-sandwich hybrid" evidence="7">
    <location>
        <begin position="218"/>
        <end position="299"/>
    </location>
</feature>
<comment type="caution">
    <text evidence="9">The sequence shown here is derived from an EMBL/GenBank/DDBJ whole genome shotgun (WGS) entry which is preliminary data.</text>
</comment>
<keyword evidence="2 6" id="KW-0479">Metal-binding</keyword>
<dbReference type="InterPro" id="IPR007036">
    <property type="entry name" value="Aste_AspA_hybrid_dom"/>
</dbReference>
<feature type="binding site" evidence="6">
    <location>
        <position position="26"/>
    </location>
    <ligand>
        <name>Zn(2+)</name>
        <dbReference type="ChEBI" id="CHEBI:29105"/>
    </ligand>
</feature>
<organism evidence="9 10">
    <name type="scientific">Rheinheimera riviphila</name>
    <dbReference type="NCBI Taxonomy" id="1834037"/>
    <lineage>
        <taxon>Bacteria</taxon>
        <taxon>Pseudomonadati</taxon>
        <taxon>Pseudomonadota</taxon>
        <taxon>Gammaproteobacteria</taxon>
        <taxon>Chromatiales</taxon>
        <taxon>Chromatiaceae</taxon>
        <taxon>Rheinheimera</taxon>
    </lineage>
</organism>
<feature type="domain" description="Succinylglutamate desuccinylase/Aspartoacylase catalytic" evidence="8">
    <location>
        <begin position="13"/>
        <end position="204"/>
    </location>
</feature>
<evidence type="ECO:0000259" key="8">
    <source>
        <dbReference type="Pfam" id="PF24827"/>
    </source>
</evidence>
<evidence type="ECO:0000313" key="9">
    <source>
        <dbReference type="EMBL" id="RVU41264.1"/>
    </source>
</evidence>
<gene>
    <name evidence="9" type="ORF">EOE67_03425</name>
</gene>
<dbReference type="SUPFAM" id="SSF53187">
    <property type="entry name" value="Zn-dependent exopeptidases"/>
    <property type="match status" value="1"/>
</dbReference>
<dbReference type="GO" id="GO:0046872">
    <property type="term" value="F:metal ion binding"/>
    <property type="evidence" value="ECO:0007669"/>
    <property type="project" value="UniProtKB-KW"/>
</dbReference>
<dbReference type="EMBL" id="SACS01000002">
    <property type="protein sequence ID" value="RVU41264.1"/>
    <property type="molecule type" value="Genomic_DNA"/>
</dbReference>
<evidence type="ECO:0000256" key="2">
    <source>
        <dbReference type="ARBA" id="ARBA00022723"/>
    </source>
</evidence>
<keyword evidence="10" id="KW-1185">Reference proteome</keyword>
<name>A0A437R3C8_9GAMM</name>
<dbReference type="OrthoDB" id="531770at2"/>
<feature type="binding site" evidence="6">
    <location>
        <position position="23"/>
    </location>
    <ligand>
        <name>Zn(2+)</name>
        <dbReference type="ChEBI" id="CHEBI:29105"/>
    </ligand>
</feature>
<evidence type="ECO:0000313" key="10">
    <source>
        <dbReference type="Proteomes" id="UP000283077"/>
    </source>
</evidence>
<dbReference type="PANTHER" id="PTHR15162:SF7">
    <property type="entry name" value="SUCCINYLGLUTAMATE DESUCCINYLASE"/>
    <property type="match status" value="1"/>
</dbReference>
<dbReference type="Gene3D" id="2.20.25.160">
    <property type="match status" value="1"/>
</dbReference>
<dbReference type="AlphaFoldDB" id="A0A437R3C8"/>
<proteinExistence type="inferred from homology"/>
<dbReference type="PIRSF" id="PIRSF018001">
    <property type="entry name" value="Aspartoacylase"/>
    <property type="match status" value="1"/>
</dbReference>
<dbReference type="Gene3D" id="3.40.630.10">
    <property type="entry name" value="Zn peptidases"/>
    <property type="match status" value="1"/>
</dbReference>
<accession>A0A437R3C8</accession>
<sequence>MSDFSAIAATKPIRTVAIVGGTHGNEFSGIYLEKRYRAAPELTTRSSFSCRTLLANPMAHQANKRYRDSDLNRQFKTVDLANPALANYEQSRAKVINAELGPKGAAKTDFLIDLHNTTSNMGACLILTQPGAIYNLLAGYIAQKMPEAVISRDEDHFKAEDHALLCTVGTFGVIVEVGPQPQSVLRQDVLEQMHEMTQHILDFIEHYNLGTLPELPARVEAFRYLHSLKLPVSANGERLGMVHKNIQDRDYQPIQPGQPLFTLFSGEELPYEGTEVVYPTFINEAAYYDNNLALSLNEKVWIEVYPEG</sequence>
<evidence type="ECO:0000256" key="5">
    <source>
        <dbReference type="PIRSR" id="PIRSR018001-1"/>
    </source>
</evidence>
<dbReference type="InterPro" id="IPR016708">
    <property type="entry name" value="Aspartoacylase"/>
</dbReference>
<dbReference type="PANTHER" id="PTHR15162">
    <property type="entry name" value="ASPARTOACYLASE"/>
    <property type="match status" value="1"/>
</dbReference>
<evidence type="ECO:0000256" key="6">
    <source>
        <dbReference type="PIRSR" id="PIRSR018001-3"/>
    </source>
</evidence>
<dbReference type="GO" id="GO:0005829">
    <property type="term" value="C:cytosol"/>
    <property type="evidence" value="ECO:0007669"/>
    <property type="project" value="TreeGrafter"/>
</dbReference>
<evidence type="ECO:0000256" key="3">
    <source>
        <dbReference type="ARBA" id="ARBA00022801"/>
    </source>
</evidence>
<dbReference type="HAMAP" id="MF_00704">
    <property type="entry name" value="Aspartoacylase"/>
    <property type="match status" value="1"/>
</dbReference>
<dbReference type="InterPro" id="IPR055438">
    <property type="entry name" value="AstE_AspA_cat"/>
</dbReference>
<comment type="similarity">
    <text evidence="1">Belongs to the AspA/AstE family. Aspartoacylase subfamily.</text>
</comment>
<keyword evidence="3 9" id="KW-0378">Hydrolase</keyword>
<comment type="cofactor">
    <cofactor evidence="6">
        <name>Zn(2+)</name>
        <dbReference type="ChEBI" id="CHEBI:29105"/>
    </cofactor>
    <text evidence="6">Binds 1 zinc ion per subunit.</text>
</comment>
<evidence type="ECO:0000256" key="1">
    <source>
        <dbReference type="ARBA" id="ARBA00006173"/>
    </source>
</evidence>
<dbReference type="GO" id="GO:0019807">
    <property type="term" value="F:aspartoacylase activity"/>
    <property type="evidence" value="ECO:0007669"/>
    <property type="project" value="UniProtKB-EC"/>
</dbReference>
<dbReference type="GO" id="GO:0016788">
    <property type="term" value="F:hydrolase activity, acting on ester bonds"/>
    <property type="evidence" value="ECO:0007669"/>
    <property type="project" value="InterPro"/>
</dbReference>
<evidence type="ECO:0000259" key="7">
    <source>
        <dbReference type="Pfam" id="PF04952"/>
    </source>
</evidence>
<feature type="binding site" evidence="6">
    <location>
        <position position="115"/>
    </location>
    <ligand>
        <name>Zn(2+)</name>
        <dbReference type="ChEBI" id="CHEBI:29105"/>
    </ligand>
</feature>
<evidence type="ECO:0000256" key="4">
    <source>
        <dbReference type="ARBA" id="ARBA00022833"/>
    </source>
</evidence>
<dbReference type="Pfam" id="PF24827">
    <property type="entry name" value="AstE_AspA_cat"/>
    <property type="match status" value="1"/>
</dbReference>
<dbReference type="EC" id="3.5.1.15" evidence="9"/>
<dbReference type="InterPro" id="IPR050178">
    <property type="entry name" value="AspA/AstE_fam"/>
</dbReference>
<dbReference type="Proteomes" id="UP000283077">
    <property type="component" value="Unassembled WGS sequence"/>
</dbReference>
<dbReference type="CDD" id="cd06909">
    <property type="entry name" value="M14_ASPA"/>
    <property type="match status" value="1"/>
</dbReference>
<keyword evidence="4 6" id="KW-0862">Zinc</keyword>
<dbReference type="RefSeq" id="WP_127697647.1">
    <property type="nucleotide sequence ID" value="NZ_SACS01000002.1"/>
</dbReference>
<dbReference type="Pfam" id="PF04952">
    <property type="entry name" value="AstE_AspA_hybrid"/>
    <property type="match status" value="1"/>
</dbReference>
<protein>
    <submittedName>
        <fullName evidence="9">Aspartoacylase</fullName>
        <ecNumber evidence="9">3.5.1.15</ecNumber>
    </submittedName>
</protein>
<dbReference type="NCBIfam" id="NF002601">
    <property type="entry name" value="PRK02259.1"/>
    <property type="match status" value="1"/>
</dbReference>
<feature type="active site" description="Proton donor/acceptor" evidence="5">
    <location>
        <position position="176"/>
    </location>
</feature>
<reference evidence="9 10" key="1">
    <citation type="submission" date="2019-01" db="EMBL/GenBank/DDBJ databases">
        <authorList>
            <person name="Chen W.-M."/>
        </authorList>
    </citation>
    <scope>NUCLEOTIDE SEQUENCE [LARGE SCALE GENOMIC DNA]</scope>
    <source>
        <strain evidence="9 10">KYPC3</strain>
    </source>
</reference>